<name>A0A9W8XGZ3_9PLEO</name>
<organism evidence="2 3">
    <name type="scientific">Didymosphaeria variabile</name>
    <dbReference type="NCBI Taxonomy" id="1932322"/>
    <lineage>
        <taxon>Eukaryota</taxon>
        <taxon>Fungi</taxon>
        <taxon>Dikarya</taxon>
        <taxon>Ascomycota</taxon>
        <taxon>Pezizomycotina</taxon>
        <taxon>Dothideomycetes</taxon>
        <taxon>Pleosporomycetidae</taxon>
        <taxon>Pleosporales</taxon>
        <taxon>Massarineae</taxon>
        <taxon>Didymosphaeriaceae</taxon>
        <taxon>Didymosphaeria</taxon>
    </lineage>
</organism>
<reference evidence="2" key="1">
    <citation type="submission" date="2022-10" db="EMBL/GenBank/DDBJ databases">
        <title>Tapping the CABI collections for fungal endophytes: first genome assemblies for Collariella, Neodidymelliopsis, Ascochyta clinopodiicola, Didymella pomorum, Didymosphaeria variabile, Neocosmospora piperis and Neocucurbitaria cava.</title>
        <authorList>
            <person name="Hill R."/>
        </authorList>
    </citation>
    <scope>NUCLEOTIDE SEQUENCE</scope>
    <source>
        <strain evidence="2">IMI 356815</strain>
    </source>
</reference>
<keyword evidence="1" id="KW-0732">Signal</keyword>
<comment type="caution">
    <text evidence="2">The sequence shown here is derived from an EMBL/GenBank/DDBJ whole genome shotgun (WGS) entry which is preliminary data.</text>
</comment>
<keyword evidence="3" id="KW-1185">Reference proteome</keyword>
<evidence type="ECO:0000313" key="2">
    <source>
        <dbReference type="EMBL" id="KAJ4349499.1"/>
    </source>
</evidence>
<evidence type="ECO:0000256" key="1">
    <source>
        <dbReference type="SAM" id="SignalP"/>
    </source>
</evidence>
<feature type="signal peptide" evidence="1">
    <location>
        <begin position="1"/>
        <end position="21"/>
    </location>
</feature>
<protein>
    <submittedName>
        <fullName evidence="2">Uncharacterized protein</fullName>
    </submittedName>
</protein>
<evidence type="ECO:0000313" key="3">
    <source>
        <dbReference type="Proteomes" id="UP001140513"/>
    </source>
</evidence>
<dbReference type="EMBL" id="JAPEUX010000006">
    <property type="protein sequence ID" value="KAJ4349499.1"/>
    <property type="molecule type" value="Genomic_DNA"/>
</dbReference>
<dbReference type="Proteomes" id="UP001140513">
    <property type="component" value="Unassembled WGS sequence"/>
</dbReference>
<gene>
    <name evidence="2" type="ORF">N0V89_008115</name>
</gene>
<proteinExistence type="predicted"/>
<dbReference type="AlphaFoldDB" id="A0A9W8XGZ3"/>
<feature type="non-terminal residue" evidence="2">
    <location>
        <position position="90"/>
    </location>
</feature>
<accession>A0A9W8XGZ3</accession>
<sequence length="90" mass="10026">MSALYTHLVLLLALLATFVIGDTPEPPHVTISVEYYKCGEAYSRQDPGQIVPMYGSFSPQYNCGKLQFAIGNMPVTHFKTTSWNCICSVY</sequence>
<dbReference type="GeneID" id="80911645"/>
<feature type="chain" id="PRO_5040992747" evidence="1">
    <location>
        <begin position="22"/>
        <end position="90"/>
    </location>
</feature>
<dbReference type="RefSeq" id="XP_056068429.1">
    <property type="nucleotide sequence ID" value="XM_056216873.1"/>
</dbReference>